<dbReference type="PANTHER" id="PTHR48081:SF33">
    <property type="entry name" value="KYNURENINE FORMAMIDASE"/>
    <property type="match status" value="1"/>
</dbReference>
<evidence type="ECO:0000313" key="4">
    <source>
        <dbReference type="Proteomes" id="UP000306113"/>
    </source>
</evidence>
<evidence type="ECO:0000313" key="3">
    <source>
        <dbReference type="EMBL" id="THD74053.1"/>
    </source>
</evidence>
<evidence type="ECO:0000256" key="1">
    <source>
        <dbReference type="ARBA" id="ARBA00022801"/>
    </source>
</evidence>
<dbReference type="InterPro" id="IPR050300">
    <property type="entry name" value="GDXG_lipolytic_enzyme"/>
</dbReference>
<keyword evidence="1 3" id="KW-0378">Hydrolase</keyword>
<keyword evidence="4" id="KW-1185">Reference proteome</keyword>
<sequence length="268" mass="28540">MSQDTLDDAYANAAYIPGADAFPLRWAETAAAFREGMSEAGAAELNIPYGPSARQRFDLFLPEGTAKGLLVFVHGGYWLRFDKSYWSGFAAGAVQAGWAVAMPSYDLCPDVSIADITQQIAHMIPVAADMVAGPIVLVGHSAGGHLVARMCVPGVLPETVAERVVRVMPISPVADLRPLLRTSMNDAFKLDLAAAEAESPALMVPREGIAVVVWVGAEERPVFLEQAAALAEAWGCPCVIDPGKHHFDVVDGMAEVGSRMLARLLPDL</sequence>
<gene>
    <name evidence="3" type="ORF">E7681_10635</name>
</gene>
<dbReference type="EMBL" id="SSMD01000004">
    <property type="protein sequence ID" value="THD74053.1"/>
    <property type="molecule type" value="Genomic_DNA"/>
</dbReference>
<feature type="domain" description="BD-FAE-like" evidence="2">
    <location>
        <begin position="58"/>
        <end position="148"/>
    </location>
</feature>
<dbReference type="OrthoDB" id="9771666at2"/>
<comment type="caution">
    <text evidence="3">The sequence shown here is derived from an EMBL/GenBank/DDBJ whole genome shotgun (WGS) entry which is preliminary data.</text>
</comment>
<dbReference type="GO" id="GO:0016787">
    <property type="term" value="F:hydrolase activity"/>
    <property type="evidence" value="ECO:0007669"/>
    <property type="project" value="UniProtKB-KW"/>
</dbReference>
<reference evidence="3 4" key="1">
    <citation type="submission" date="2019-04" db="EMBL/GenBank/DDBJ databases">
        <title>Draft genome sequence of Youngimonas vesicularis.</title>
        <authorList>
            <person name="Hameed A."/>
        </authorList>
    </citation>
    <scope>NUCLEOTIDE SEQUENCE [LARGE SCALE GENOMIC DNA]</scope>
    <source>
        <strain evidence="3 4">CC-AMW-E</strain>
    </source>
</reference>
<dbReference type="InterPro" id="IPR029058">
    <property type="entry name" value="AB_hydrolase_fold"/>
</dbReference>
<dbReference type="SUPFAM" id="SSF53474">
    <property type="entry name" value="alpha/beta-Hydrolases"/>
    <property type="match status" value="1"/>
</dbReference>
<dbReference type="AlphaFoldDB" id="A0A4S3M8Z2"/>
<dbReference type="Proteomes" id="UP000306113">
    <property type="component" value="Unassembled WGS sequence"/>
</dbReference>
<name>A0A4S3M8Z2_9RHOB</name>
<accession>A0A4S3M8Z2</accession>
<evidence type="ECO:0000259" key="2">
    <source>
        <dbReference type="Pfam" id="PF20434"/>
    </source>
</evidence>
<dbReference type="InterPro" id="IPR049492">
    <property type="entry name" value="BD-FAE-like_dom"/>
</dbReference>
<protein>
    <submittedName>
        <fullName evidence="3">Alpha/beta hydrolase</fullName>
    </submittedName>
</protein>
<dbReference type="Pfam" id="PF20434">
    <property type="entry name" value="BD-FAE"/>
    <property type="match status" value="1"/>
</dbReference>
<dbReference type="Gene3D" id="3.40.50.1820">
    <property type="entry name" value="alpha/beta hydrolase"/>
    <property type="match status" value="1"/>
</dbReference>
<dbReference type="RefSeq" id="WP_136339263.1">
    <property type="nucleotide sequence ID" value="NZ_SSMD01000004.1"/>
</dbReference>
<proteinExistence type="predicted"/>
<organism evidence="3 4">
    <name type="scientific">Thalassobius vesicularis</name>
    <dbReference type="NCBI Taxonomy" id="1294297"/>
    <lineage>
        <taxon>Bacteria</taxon>
        <taxon>Pseudomonadati</taxon>
        <taxon>Pseudomonadota</taxon>
        <taxon>Alphaproteobacteria</taxon>
        <taxon>Rhodobacterales</taxon>
        <taxon>Roseobacteraceae</taxon>
        <taxon>Thalassovita</taxon>
    </lineage>
</organism>
<dbReference type="PANTHER" id="PTHR48081">
    <property type="entry name" value="AB HYDROLASE SUPERFAMILY PROTEIN C4A8.06C"/>
    <property type="match status" value="1"/>
</dbReference>